<protein>
    <submittedName>
        <fullName evidence="2">Uncharacterized protein</fullName>
    </submittedName>
</protein>
<feature type="compositionally biased region" description="Low complexity" evidence="1">
    <location>
        <begin position="78"/>
        <end position="94"/>
    </location>
</feature>
<evidence type="ECO:0000313" key="3">
    <source>
        <dbReference type="Proteomes" id="UP000826195"/>
    </source>
</evidence>
<comment type="caution">
    <text evidence="2">The sequence shown here is derived from an EMBL/GenBank/DDBJ whole genome shotgun (WGS) entry which is preliminary data.</text>
</comment>
<dbReference type="Proteomes" id="UP000826195">
    <property type="component" value="Unassembled WGS sequence"/>
</dbReference>
<evidence type="ECO:0000256" key="1">
    <source>
        <dbReference type="SAM" id="MobiDB-lite"/>
    </source>
</evidence>
<dbReference type="EMBL" id="JAHXZJ010000374">
    <property type="protein sequence ID" value="KAH0561767.1"/>
    <property type="molecule type" value="Genomic_DNA"/>
</dbReference>
<reference evidence="2 3" key="1">
    <citation type="journal article" date="2021" name="J. Hered.">
        <title>A chromosome-level genome assembly of the parasitoid wasp, Cotesia glomerata (Hymenoptera: Braconidae).</title>
        <authorList>
            <person name="Pinto B.J."/>
            <person name="Weis J.J."/>
            <person name="Gamble T."/>
            <person name="Ode P.J."/>
            <person name="Paul R."/>
            <person name="Zaspel J.M."/>
        </authorList>
    </citation>
    <scope>NUCLEOTIDE SEQUENCE [LARGE SCALE GENOMIC DNA]</scope>
    <source>
        <strain evidence="2">CgM1</strain>
    </source>
</reference>
<organism evidence="2 3">
    <name type="scientific">Cotesia glomerata</name>
    <name type="common">Lepidopteran parasitic wasp</name>
    <name type="synonym">Apanteles glomeratus</name>
    <dbReference type="NCBI Taxonomy" id="32391"/>
    <lineage>
        <taxon>Eukaryota</taxon>
        <taxon>Metazoa</taxon>
        <taxon>Ecdysozoa</taxon>
        <taxon>Arthropoda</taxon>
        <taxon>Hexapoda</taxon>
        <taxon>Insecta</taxon>
        <taxon>Pterygota</taxon>
        <taxon>Neoptera</taxon>
        <taxon>Endopterygota</taxon>
        <taxon>Hymenoptera</taxon>
        <taxon>Apocrita</taxon>
        <taxon>Ichneumonoidea</taxon>
        <taxon>Braconidae</taxon>
        <taxon>Microgastrinae</taxon>
        <taxon>Cotesia</taxon>
    </lineage>
</organism>
<evidence type="ECO:0000313" key="2">
    <source>
        <dbReference type="EMBL" id="KAH0561767.1"/>
    </source>
</evidence>
<name>A0AAV7IY85_COTGL</name>
<feature type="region of interest" description="Disordered" evidence="1">
    <location>
        <begin position="76"/>
        <end position="96"/>
    </location>
</feature>
<keyword evidence="3" id="KW-1185">Reference proteome</keyword>
<accession>A0AAV7IY85</accession>
<dbReference type="AlphaFoldDB" id="A0AAV7IY85"/>
<sequence length="185" mass="21150">MRVRTPSSCALGRCPSLYMSRERKTETEMKNIRAESPTCRRRWHMNICLSDCSPRPMLVLLDLCYSPPSSYPATPIRPLSSLQQPPTSPPSVSHVPRDNFVRVGGECFYETPRSIRNTWKLGIRTVVDRTDESRSSLMERTRESSSKRLVVNSRIGLESRSRKCGWQPLQDFDTNLQDGTNLTSK</sequence>
<gene>
    <name evidence="2" type="ORF">KQX54_019341</name>
</gene>
<proteinExistence type="predicted"/>